<comment type="caution">
    <text evidence="16">The sequence shown here is derived from an EMBL/GenBank/DDBJ whole genome shotgun (WGS) entry which is preliminary data.</text>
</comment>
<dbReference type="InterPro" id="IPR036179">
    <property type="entry name" value="Ig-like_dom_sf"/>
</dbReference>
<dbReference type="PROSITE" id="PS50853">
    <property type="entry name" value="FN3"/>
    <property type="match status" value="13"/>
</dbReference>
<feature type="compositionally biased region" description="Basic and acidic residues" evidence="12">
    <location>
        <begin position="2110"/>
        <end position="2120"/>
    </location>
</feature>
<keyword evidence="2 13" id="KW-0812">Transmembrane</keyword>
<dbReference type="SMART" id="SM00408">
    <property type="entry name" value="IGc2"/>
    <property type="match status" value="5"/>
</dbReference>
<dbReference type="FunFam" id="2.60.40.10:FF:000209">
    <property type="entry name" value="Sidekick cell adhesion molecule 2"/>
    <property type="match status" value="1"/>
</dbReference>
<dbReference type="InterPro" id="IPR036116">
    <property type="entry name" value="FN3_sf"/>
</dbReference>
<feature type="compositionally biased region" description="Gly residues" evidence="12">
    <location>
        <begin position="2063"/>
        <end position="2076"/>
    </location>
</feature>
<dbReference type="SUPFAM" id="SSF48726">
    <property type="entry name" value="Immunoglobulin"/>
    <property type="match status" value="6"/>
</dbReference>
<evidence type="ECO:0000256" key="12">
    <source>
        <dbReference type="SAM" id="MobiDB-lite"/>
    </source>
</evidence>
<organism evidence="16 17">
    <name type="scientific">Laodelphax striatellus</name>
    <name type="common">Small brown planthopper</name>
    <name type="synonym">Delphax striatella</name>
    <dbReference type="NCBI Taxonomy" id="195883"/>
    <lineage>
        <taxon>Eukaryota</taxon>
        <taxon>Metazoa</taxon>
        <taxon>Ecdysozoa</taxon>
        <taxon>Arthropoda</taxon>
        <taxon>Hexapoda</taxon>
        <taxon>Insecta</taxon>
        <taxon>Pterygota</taxon>
        <taxon>Neoptera</taxon>
        <taxon>Paraneoptera</taxon>
        <taxon>Hemiptera</taxon>
        <taxon>Auchenorrhyncha</taxon>
        <taxon>Fulgoroidea</taxon>
        <taxon>Delphacidae</taxon>
        <taxon>Criomorphinae</taxon>
        <taxon>Laodelphax</taxon>
    </lineage>
</organism>
<feature type="compositionally biased region" description="Pro residues" evidence="12">
    <location>
        <begin position="2087"/>
        <end position="2103"/>
    </location>
</feature>
<dbReference type="InterPro" id="IPR007110">
    <property type="entry name" value="Ig-like_dom"/>
</dbReference>
<feature type="transmembrane region" description="Helical" evidence="13">
    <location>
        <begin position="2002"/>
        <end position="2024"/>
    </location>
</feature>
<keyword evidence="8" id="KW-1015">Disulfide bond</keyword>
<dbReference type="Pfam" id="PF07679">
    <property type="entry name" value="I-set"/>
    <property type="match status" value="3"/>
</dbReference>
<dbReference type="PRINTS" id="PR00014">
    <property type="entry name" value="FNTYPEIII"/>
</dbReference>
<evidence type="ECO:0008006" key="18">
    <source>
        <dbReference type="Google" id="ProtNLM"/>
    </source>
</evidence>
<evidence type="ECO:0000256" key="1">
    <source>
        <dbReference type="ARBA" id="ARBA00004479"/>
    </source>
</evidence>
<comment type="subcellular location">
    <subcellularLocation>
        <location evidence="1">Membrane</location>
        <topology evidence="1">Single-pass type I membrane protein</topology>
    </subcellularLocation>
</comment>
<dbReference type="FunFam" id="2.60.40.10:FF:001722">
    <property type="entry name" value="Sidekick, isoform B"/>
    <property type="match status" value="1"/>
</dbReference>
<dbReference type="FunFam" id="2.60.40.10:FF:001849">
    <property type="entry name" value="Sidekick, isoform B"/>
    <property type="match status" value="1"/>
</dbReference>
<dbReference type="CDD" id="cd00063">
    <property type="entry name" value="FN3"/>
    <property type="match status" value="13"/>
</dbReference>
<sequence length="2221" mass="246004">MKKEEEEEEEEEEERKWNGNEEDFEMKATYLKKKKKKKKKVIMKLKKESYVIEDKKTIRRRECSSETVDANGTVRLIAGFICCFMHVGDTHRIGARENRERRRIQSLQAPRFITQPSSSTNVVSEGRTKILQCQALGYPQPQYRWIKDGVELGDFSSEHFYKILNTKREDGGSYQCIANNEVGSILSEKIDVTVAYMGVFEDQTEQSITVQWGQPAVLELPLIQSHPEPLVFWQADDGTSLYDRKYADTAKHQLVILAANENDQKAYRARATNTQLGKEENSPYIRLVVKGSDTGQEIAPQIVVKPFDMNIIKGQLVTDLQCIVNAWPLHELETLWLKDGIPIENTGVNHNLKYPWNSTLSILSANLTHTGRYRCQARLKTGGFPTVTADANIVVLESPSFVTILRPETLVEYGALVKLPCEAIGVPAPNITWLRNTYDVTLTPNSDRYQIEEDGTLIIKKLKMDDTGMFQCVATNEAGSDSITTWLKVKTSAPIMELPPQNVTILDGKDAIMNCRVAGAPTPNITWIYEDKDTVDVTGRIQLLETGDLLIAAVRETDGGKYACVRANEAGRVEAAGHLAVLVRTQIIQPPADTRVLLGNTATLQCKVPLGAGGQRVSVKGDGTLVIQAVRAADVGDYACVLSSPGGNETRAAKLSVIELPFAPTALRAARLDDSSREINLTWAPSFDGNSAILKYIVQRREVSDLGPIPEQLSNWVTELSNVSAEARAVVLDNLKAATSYQFRVSAVNSVGEGTPSDPSNVIQLPQEPPSGPPIGFAGSARSSSEIITQWQPPLEEHRNGQILGYVIRYRLFGYNDSPWTTQKIANEAQKNYLIQELITWKDYVLQIAAFNKEGVGVFSDGIKIKTKEGVPEAAPTGVRAKAVNSTAVQVWWKPPHPQKINGINQGYKLQAYKGNKVARLMTVPPSLFDPLAQQSAYMTKLDKFTEYNITVLCFTDPGDGLQSDMVTVRTEEDVPDQVASLQFEEISDRAVKVVWTPPLQTNGVLLGYTLIYMIKDRTDTIKSENLTAETLSLKVNNLQATTHYRFEVSAWTRIGTGPSRIAIIQSGVEPVLPLPPTKLAVTNIEAFSVVLQFTPGFDGNSSISKWTVEAQTKRNSTWFTIFEESNPEATTLTVVGLVPFTMYRLRLVACNVVGPSQPSDPTKEFQTIQAPPSHPPRNVTVRAMSANELRVRWIPLQATDWFGNPRGYNISCKEVNGRPHSVTIEDPTANSHILDNLEEFAQYEITVTAFNDVGSSRPSPVALERTRESVPSFGPMNVEANATSSTTILVKWGDVPQEHRNGQIEGFKVFYGMGPRSPHPVQIKDIPSNTTFTTTLTELRKYVVYSIQVLAYTRLGDGALSSPPIRVQTFEDVPGPPSNVSFPDVSSTTARIIWDVPDEPNGEILAYRVTYRLHAVGSMNFSREFPPSSRTYRAMDLESEQYYLFSVTAQARLGWGRTATALVYTTNNRETPQPPSVPQLSRSQVQAHHITFSWTPGRDGYAPLRYYQVQLAEGLGPWQAITERVDPQVTSYTATGLKPFTSYRFRIQAVNDIGPSGWSTESPNVRTLPAAPSKPVTGVKVVPITTTSVQVSWEPIETESWSGDKSTGGYRIVFQPVSDFPISLQATPKQDVQGTKTNQVVLNDLTRDRNYEIVVVPFNSQGSGPTSRPVAVYVGEAVPTGEPRNVHGEPVSPTEVRLRWEPPQQQQQNGDLLGYKIFYLATDLPQELSPDEKVEEELEVVPATSSAHSLVFLDKYTGYRIQILAFNPAGDGPRSEPITVKTMQGLPGPPSELRFSEITMTSLLVSWDPPKKRNGELVGYIVTYETAEQDEKFSKQVKQKVSETSLLIQTLEEEVTYTFMVRAQTIDYGPPVRGNVTTGPQEGSPMTPKELVVGKTVSSVDLHWVNRASGKGPILGYYIQCKRKDDTRWTTVTKTSNGPLEEFTVSYQNLLPSTAYNFRLIAYNKFGISCPAYSEDVVLTPSKLYLEYGYLQMKPFYRQTWFVVALAAGSIVVIIMVVAVLCVKSKSYKYKQEAQKTLEESMAMDIDDRQQLAMELYRSRHGGGGGGGLGGGGTLGKRSTLSRKSLPPPGPPMMGKSPPRPSPASVAYHSDEESLKGYDENPDDSSVTEKPSEISSTDSQGSESENESVRSDPHSFVNHYANVNDSLRQSWKRQKPVRNYSSYTDSEPEGSAVVSLNGGQIIMNNMARSRAPLPGFSSFV</sequence>
<dbReference type="PANTHER" id="PTHR44170:SF49">
    <property type="entry name" value="PROTEIN SIDEKICK-1 ISOFORM X1"/>
    <property type="match status" value="1"/>
</dbReference>
<dbReference type="GO" id="GO:0009653">
    <property type="term" value="P:anatomical structure morphogenesis"/>
    <property type="evidence" value="ECO:0007669"/>
    <property type="project" value="UniProtKB-ARBA"/>
</dbReference>
<feature type="domain" description="Ig-like" evidence="14">
    <location>
        <begin position="110"/>
        <end position="193"/>
    </location>
</feature>
<dbReference type="InParanoid" id="A0A482X3R6"/>
<feature type="domain" description="Fibronectin type-III" evidence="15">
    <location>
        <begin position="1683"/>
        <end position="1786"/>
    </location>
</feature>
<evidence type="ECO:0000313" key="17">
    <source>
        <dbReference type="Proteomes" id="UP000291343"/>
    </source>
</evidence>
<protein>
    <recommendedName>
        <fullName evidence="18">Protein sidekick</fullName>
    </recommendedName>
</protein>
<dbReference type="InterPro" id="IPR003599">
    <property type="entry name" value="Ig_sub"/>
</dbReference>
<feature type="domain" description="Fibronectin type-III" evidence="15">
    <location>
        <begin position="1576"/>
        <end position="1678"/>
    </location>
</feature>
<dbReference type="SMART" id="SM00060">
    <property type="entry name" value="FN3"/>
    <property type="match status" value="13"/>
</dbReference>
<feature type="domain" description="Fibronectin type-III" evidence="15">
    <location>
        <begin position="875"/>
        <end position="974"/>
    </location>
</feature>
<keyword evidence="3" id="KW-0732">Signal</keyword>
<dbReference type="SMART" id="SM00409">
    <property type="entry name" value="IG"/>
    <property type="match status" value="6"/>
</dbReference>
<dbReference type="STRING" id="195883.A0A482X3R6"/>
<dbReference type="Pfam" id="PF13927">
    <property type="entry name" value="Ig_3"/>
    <property type="match status" value="2"/>
</dbReference>
<evidence type="ECO:0000256" key="6">
    <source>
        <dbReference type="ARBA" id="ARBA00022989"/>
    </source>
</evidence>
<dbReference type="GO" id="GO:0098609">
    <property type="term" value="P:cell-cell adhesion"/>
    <property type="evidence" value="ECO:0007669"/>
    <property type="project" value="TreeGrafter"/>
</dbReference>
<dbReference type="FunCoup" id="A0A482X3R6">
    <property type="interactions" value="302"/>
</dbReference>
<feature type="domain" description="Fibronectin type-III" evidence="15">
    <location>
        <begin position="978"/>
        <end position="1072"/>
    </location>
</feature>
<feature type="domain" description="Fibronectin type-III" evidence="15">
    <location>
        <begin position="1076"/>
        <end position="1171"/>
    </location>
</feature>
<name>A0A482X3R6_LAOST</name>
<gene>
    <name evidence="16" type="ORF">LSTR_LSTR000434</name>
</gene>
<dbReference type="OrthoDB" id="8923679at2759"/>
<accession>A0A482X3R6</accession>
<dbReference type="InterPro" id="IPR003961">
    <property type="entry name" value="FN3_dom"/>
</dbReference>
<dbReference type="SUPFAM" id="SSF49265">
    <property type="entry name" value="Fibronectin type III"/>
    <property type="match status" value="7"/>
</dbReference>
<reference evidence="16 17" key="1">
    <citation type="journal article" date="2017" name="Gigascience">
        <title>Genome sequence of the small brown planthopper, Laodelphax striatellus.</title>
        <authorList>
            <person name="Zhu J."/>
            <person name="Jiang F."/>
            <person name="Wang X."/>
            <person name="Yang P."/>
            <person name="Bao Y."/>
            <person name="Zhao W."/>
            <person name="Wang W."/>
            <person name="Lu H."/>
            <person name="Wang Q."/>
            <person name="Cui N."/>
            <person name="Li J."/>
            <person name="Chen X."/>
            <person name="Luo L."/>
            <person name="Yu J."/>
            <person name="Kang L."/>
            <person name="Cui F."/>
        </authorList>
    </citation>
    <scope>NUCLEOTIDE SEQUENCE [LARGE SCALE GENOMIC DNA]</scope>
    <source>
        <strain evidence="16">Lst14</strain>
    </source>
</reference>
<keyword evidence="10" id="KW-0393">Immunoglobulin domain</keyword>
<feature type="region of interest" description="Disordered" evidence="12">
    <location>
        <begin position="2059"/>
        <end position="2192"/>
    </location>
</feature>
<evidence type="ECO:0000256" key="4">
    <source>
        <dbReference type="ARBA" id="ARBA00022737"/>
    </source>
</evidence>
<dbReference type="InterPro" id="IPR003598">
    <property type="entry name" value="Ig_sub2"/>
</dbReference>
<keyword evidence="17" id="KW-1185">Reference proteome</keyword>
<keyword evidence="5" id="KW-0130">Cell adhesion</keyword>
<dbReference type="FunFam" id="2.60.40.10:FF:000093">
    <property type="entry name" value="Down syndrome cell adhesion molecule, isoform B"/>
    <property type="match status" value="1"/>
</dbReference>
<comment type="similarity">
    <text evidence="11">Belongs to the sidekick family.</text>
</comment>
<feature type="domain" description="Fibronectin type-III" evidence="15">
    <location>
        <begin position="1176"/>
        <end position="1270"/>
    </location>
</feature>
<feature type="domain" description="Fibronectin type-III" evidence="15">
    <location>
        <begin position="1475"/>
        <end position="1571"/>
    </location>
</feature>
<keyword evidence="4" id="KW-0677">Repeat</keyword>
<evidence type="ECO:0000256" key="10">
    <source>
        <dbReference type="ARBA" id="ARBA00023319"/>
    </source>
</evidence>
<evidence type="ECO:0000256" key="7">
    <source>
        <dbReference type="ARBA" id="ARBA00023136"/>
    </source>
</evidence>
<dbReference type="Pfam" id="PF00041">
    <property type="entry name" value="fn3"/>
    <property type="match status" value="13"/>
</dbReference>
<evidence type="ECO:0000256" key="11">
    <source>
        <dbReference type="ARBA" id="ARBA00061621"/>
    </source>
</evidence>
<keyword evidence="7 13" id="KW-0472">Membrane</keyword>
<feature type="compositionally biased region" description="Polar residues" evidence="12">
    <location>
        <begin position="2125"/>
        <end position="2144"/>
    </location>
</feature>
<dbReference type="Gene3D" id="2.60.40.10">
    <property type="entry name" value="Immunoglobulins"/>
    <property type="match status" value="19"/>
</dbReference>
<dbReference type="FunFam" id="2.60.40.10:FF:000028">
    <property type="entry name" value="Neuronal cell adhesion molecule"/>
    <property type="match status" value="1"/>
</dbReference>
<keyword evidence="9" id="KW-0325">Glycoprotein</keyword>
<evidence type="ECO:0000259" key="14">
    <source>
        <dbReference type="PROSITE" id="PS50835"/>
    </source>
</evidence>
<dbReference type="CDD" id="cd00096">
    <property type="entry name" value="Ig"/>
    <property type="match status" value="1"/>
</dbReference>
<dbReference type="GO" id="GO:0048731">
    <property type="term" value="P:system development"/>
    <property type="evidence" value="ECO:0007669"/>
    <property type="project" value="UniProtKB-ARBA"/>
</dbReference>
<dbReference type="InterPro" id="IPR013098">
    <property type="entry name" value="Ig_I-set"/>
</dbReference>
<dbReference type="EMBL" id="QKKF02018223">
    <property type="protein sequence ID" value="RZF40555.1"/>
    <property type="molecule type" value="Genomic_DNA"/>
</dbReference>
<dbReference type="Proteomes" id="UP000291343">
    <property type="component" value="Unassembled WGS sequence"/>
</dbReference>
<feature type="domain" description="Fibronectin type-III" evidence="15">
    <location>
        <begin position="1275"/>
        <end position="1373"/>
    </location>
</feature>
<evidence type="ECO:0000313" key="16">
    <source>
        <dbReference type="EMBL" id="RZF40555.1"/>
    </source>
</evidence>
<feature type="domain" description="Fibronectin type-III" evidence="15">
    <location>
        <begin position="1377"/>
        <end position="1470"/>
    </location>
</feature>
<evidence type="ECO:0000259" key="15">
    <source>
        <dbReference type="PROSITE" id="PS50853"/>
    </source>
</evidence>
<proteinExistence type="inferred from homology"/>
<dbReference type="FunFam" id="2.60.40.10:FF:002352">
    <property type="entry name" value="Blast:Protein sidekick"/>
    <property type="match status" value="1"/>
</dbReference>
<dbReference type="FunFam" id="2.60.40.10:FF:000158">
    <property type="entry name" value="Sidekick cell adhesion molecule 2"/>
    <property type="match status" value="1"/>
</dbReference>
<feature type="domain" description="Ig-like" evidence="14">
    <location>
        <begin position="399"/>
        <end position="484"/>
    </location>
</feature>
<evidence type="ECO:0000256" key="3">
    <source>
        <dbReference type="ARBA" id="ARBA00022729"/>
    </source>
</evidence>
<feature type="domain" description="Ig-like" evidence="14">
    <location>
        <begin position="300"/>
        <end position="394"/>
    </location>
</feature>
<dbReference type="FunFam" id="2.60.40.10:FF:000360">
    <property type="entry name" value="Sidekick cell adhesion molecule 2"/>
    <property type="match status" value="1"/>
</dbReference>
<evidence type="ECO:0000256" key="8">
    <source>
        <dbReference type="ARBA" id="ARBA00023157"/>
    </source>
</evidence>
<dbReference type="InterPro" id="IPR013783">
    <property type="entry name" value="Ig-like_fold"/>
</dbReference>
<feature type="domain" description="Fibronectin type-III" evidence="15">
    <location>
        <begin position="773"/>
        <end position="870"/>
    </location>
</feature>
<dbReference type="FunFam" id="2.60.40.10:FF:000032">
    <property type="entry name" value="palladin isoform X1"/>
    <property type="match status" value="2"/>
</dbReference>
<dbReference type="SMR" id="A0A482X3R6"/>
<evidence type="ECO:0000256" key="2">
    <source>
        <dbReference type="ARBA" id="ARBA00022692"/>
    </source>
</evidence>
<evidence type="ECO:0000256" key="9">
    <source>
        <dbReference type="ARBA" id="ARBA00023180"/>
    </source>
</evidence>
<feature type="domain" description="Fibronectin type-III" evidence="15">
    <location>
        <begin position="1885"/>
        <end position="1984"/>
    </location>
</feature>
<dbReference type="PANTHER" id="PTHR44170">
    <property type="entry name" value="PROTEIN SIDEKICK"/>
    <property type="match status" value="1"/>
</dbReference>
<feature type="domain" description="Fibronectin type-III" evidence="15">
    <location>
        <begin position="663"/>
        <end position="768"/>
    </location>
</feature>
<feature type="domain" description="Ig-like" evidence="14">
    <location>
        <begin position="494"/>
        <end position="580"/>
    </location>
</feature>
<dbReference type="PROSITE" id="PS50835">
    <property type="entry name" value="IG_LIKE"/>
    <property type="match status" value="4"/>
</dbReference>
<dbReference type="GO" id="GO:0030154">
    <property type="term" value="P:cell differentiation"/>
    <property type="evidence" value="ECO:0007669"/>
    <property type="project" value="UniProtKB-ARBA"/>
</dbReference>
<keyword evidence="6 13" id="KW-1133">Transmembrane helix</keyword>
<evidence type="ECO:0000256" key="5">
    <source>
        <dbReference type="ARBA" id="ARBA00022889"/>
    </source>
</evidence>
<evidence type="ECO:0000256" key="13">
    <source>
        <dbReference type="SAM" id="Phobius"/>
    </source>
</evidence>
<feature type="region of interest" description="Disordered" evidence="12">
    <location>
        <begin position="752"/>
        <end position="780"/>
    </location>
</feature>
<dbReference type="GO" id="GO:0016020">
    <property type="term" value="C:membrane"/>
    <property type="evidence" value="ECO:0007669"/>
    <property type="project" value="UniProtKB-SubCell"/>
</dbReference>
<feature type="domain" description="Fibronectin type-III" evidence="15">
    <location>
        <begin position="1790"/>
        <end position="1883"/>
    </location>
</feature>